<organism evidence="2 3">
    <name type="scientific">Laccaria amethystina LaAM-08-1</name>
    <dbReference type="NCBI Taxonomy" id="1095629"/>
    <lineage>
        <taxon>Eukaryota</taxon>
        <taxon>Fungi</taxon>
        <taxon>Dikarya</taxon>
        <taxon>Basidiomycota</taxon>
        <taxon>Agaricomycotina</taxon>
        <taxon>Agaricomycetes</taxon>
        <taxon>Agaricomycetidae</taxon>
        <taxon>Agaricales</taxon>
        <taxon>Agaricineae</taxon>
        <taxon>Hydnangiaceae</taxon>
        <taxon>Laccaria</taxon>
    </lineage>
</organism>
<dbReference type="InterPro" id="IPR015943">
    <property type="entry name" value="WD40/YVTN_repeat-like_dom_sf"/>
</dbReference>
<dbReference type="PANTHER" id="PTHR30344:SF7">
    <property type="entry name" value="DUF2415 DOMAIN-CONTAINING PROTEIN"/>
    <property type="match status" value="1"/>
</dbReference>
<evidence type="ECO:0000313" key="2">
    <source>
        <dbReference type="EMBL" id="KIK05852.1"/>
    </source>
</evidence>
<dbReference type="AlphaFoldDB" id="A0A0C9Y6J3"/>
<dbReference type="GO" id="GO:0017057">
    <property type="term" value="F:6-phosphogluconolactonase activity"/>
    <property type="evidence" value="ECO:0007669"/>
    <property type="project" value="TreeGrafter"/>
</dbReference>
<comment type="similarity">
    <text evidence="1">Belongs to the cycloisomerase 2 family.</text>
</comment>
<dbReference type="SUPFAM" id="SSF75011">
    <property type="entry name" value="3-carboxy-cis,cis-mucoante lactonizing enzyme"/>
    <property type="match status" value="1"/>
</dbReference>
<accession>A0A0C9Y6J3</accession>
<reference evidence="2 3" key="1">
    <citation type="submission" date="2014-04" db="EMBL/GenBank/DDBJ databases">
        <authorList>
            <consortium name="DOE Joint Genome Institute"/>
            <person name="Kuo A."/>
            <person name="Kohler A."/>
            <person name="Nagy L.G."/>
            <person name="Floudas D."/>
            <person name="Copeland A."/>
            <person name="Barry K.W."/>
            <person name="Cichocki N."/>
            <person name="Veneault-Fourrey C."/>
            <person name="LaButti K."/>
            <person name="Lindquist E.A."/>
            <person name="Lipzen A."/>
            <person name="Lundell T."/>
            <person name="Morin E."/>
            <person name="Murat C."/>
            <person name="Sun H."/>
            <person name="Tunlid A."/>
            <person name="Henrissat B."/>
            <person name="Grigoriev I.V."/>
            <person name="Hibbett D.S."/>
            <person name="Martin F."/>
            <person name="Nordberg H.P."/>
            <person name="Cantor M.N."/>
            <person name="Hua S.X."/>
        </authorList>
    </citation>
    <scope>NUCLEOTIDE SEQUENCE [LARGE SCALE GENOMIC DNA]</scope>
    <source>
        <strain evidence="2 3">LaAM-08-1</strain>
    </source>
</reference>
<dbReference type="HOGENOM" id="CLU_038716_1_0_1"/>
<sequence>MIYRILVSAYTDFISTFTFDPATSALEVTSIVSVGQSPSWITLYPVGGSHSLVWTGLERAEGKILALKYDADGQGEVVAEAPSEGDDPCSLFATEDQLIVANYSSGGLTFFPISPEPPYLLLSPTTIQLSGSGPNKGRQEGPHPHQAIIHPEYQELFVPDLGADRVCRFKRREDGSWKIHGHIGYASGGGPRHVAFYDGHLFTVLELSNKLVRHRLPPLPALPTLVASIPTMSQPLPPDNDMIAAEILIPAPNPSFPTPYLYLSNRNDPSPEGDIISIFAIENPDTLELVAEVRTGMTHVRAMQFGGPDDKYLIAGGTNGGGVKLFERVNLGKDLKEVASNISLKAPTAFLWL</sequence>
<name>A0A0C9Y6J3_9AGAR</name>
<dbReference type="InterPro" id="IPR050282">
    <property type="entry name" value="Cycloisomerase_2"/>
</dbReference>
<dbReference type="PANTHER" id="PTHR30344">
    <property type="entry name" value="6-PHOSPHOGLUCONOLACTONASE-RELATED"/>
    <property type="match status" value="1"/>
</dbReference>
<dbReference type="Proteomes" id="UP000054477">
    <property type="component" value="Unassembled WGS sequence"/>
</dbReference>
<gene>
    <name evidence="2" type="ORF">K443DRAFT_327878</name>
</gene>
<protein>
    <recommendedName>
        <fullName evidence="4">6-phosphogluconolactonase</fullName>
    </recommendedName>
</protein>
<dbReference type="Gene3D" id="2.130.10.10">
    <property type="entry name" value="YVTN repeat-like/Quinoprotein amine dehydrogenase"/>
    <property type="match status" value="1"/>
</dbReference>
<dbReference type="Pfam" id="PF10282">
    <property type="entry name" value="Lactonase"/>
    <property type="match status" value="1"/>
</dbReference>
<dbReference type="OrthoDB" id="9972196at2759"/>
<dbReference type="EMBL" id="KN838557">
    <property type="protein sequence ID" value="KIK05852.1"/>
    <property type="molecule type" value="Genomic_DNA"/>
</dbReference>
<dbReference type="STRING" id="1095629.A0A0C9Y6J3"/>
<evidence type="ECO:0008006" key="4">
    <source>
        <dbReference type="Google" id="ProtNLM"/>
    </source>
</evidence>
<keyword evidence="3" id="KW-1185">Reference proteome</keyword>
<evidence type="ECO:0000313" key="3">
    <source>
        <dbReference type="Proteomes" id="UP000054477"/>
    </source>
</evidence>
<proteinExistence type="inferred from homology"/>
<dbReference type="InterPro" id="IPR019405">
    <property type="entry name" value="Lactonase_7-beta_prop"/>
</dbReference>
<reference evidence="3" key="2">
    <citation type="submission" date="2015-01" db="EMBL/GenBank/DDBJ databases">
        <title>Evolutionary Origins and Diversification of the Mycorrhizal Mutualists.</title>
        <authorList>
            <consortium name="DOE Joint Genome Institute"/>
            <consortium name="Mycorrhizal Genomics Consortium"/>
            <person name="Kohler A."/>
            <person name="Kuo A."/>
            <person name="Nagy L.G."/>
            <person name="Floudas D."/>
            <person name="Copeland A."/>
            <person name="Barry K.W."/>
            <person name="Cichocki N."/>
            <person name="Veneault-Fourrey C."/>
            <person name="LaButti K."/>
            <person name="Lindquist E.A."/>
            <person name="Lipzen A."/>
            <person name="Lundell T."/>
            <person name="Morin E."/>
            <person name="Murat C."/>
            <person name="Riley R."/>
            <person name="Ohm R."/>
            <person name="Sun H."/>
            <person name="Tunlid A."/>
            <person name="Henrissat B."/>
            <person name="Grigoriev I.V."/>
            <person name="Hibbett D.S."/>
            <person name="Martin F."/>
        </authorList>
    </citation>
    <scope>NUCLEOTIDE SEQUENCE [LARGE SCALE GENOMIC DNA]</scope>
    <source>
        <strain evidence="3">LaAM-08-1</strain>
    </source>
</reference>
<evidence type="ECO:0000256" key="1">
    <source>
        <dbReference type="ARBA" id="ARBA00005564"/>
    </source>
</evidence>